<sequence>MILNRSPTSLKITGDNLKQTELSDIMKLKPGRIVNAKVLDVTSENRIQLLVNGRKLTVSSQVPLTRGMDIPMKVVRSQDGIVLMPVPTSSAPKSIDTAETTINMGRPISSVPAGLADSNSPPGPEKFSQNNTFQSVSPVKILQGLNALSRTREPLLNDILMGLSLKSDVRDDQFLPQIIKNMGLTFEKKLAAGLEDGPDKKTIAHGIKQLAGQDLKAAALSLAGMENDPGKTTVLKHISDALDNFAQLNVKSGDGGQNQDGTRFLLPFPVWQEDGFDFGQLMIDTGNASTANTEKKMLSISFLLNMTALGPLRADFSILDKTIAGRFLLENQATCDYLTPKILTLRQHLSGIGYQAGNIDCRVARPEQIAPTSLMHAMKAPDDMQGLNIVV</sequence>
<organism evidence="1 2">
    <name type="scientific">Desulfobacter latus</name>
    <dbReference type="NCBI Taxonomy" id="2292"/>
    <lineage>
        <taxon>Bacteria</taxon>
        <taxon>Pseudomonadati</taxon>
        <taxon>Thermodesulfobacteriota</taxon>
        <taxon>Desulfobacteria</taxon>
        <taxon>Desulfobacterales</taxon>
        <taxon>Desulfobacteraceae</taxon>
        <taxon>Desulfobacter</taxon>
    </lineage>
</organism>
<name>A0A850T779_9BACT</name>
<evidence type="ECO:0000313" key="2">
    <source>
        <dbReference type="Proteomes" id="UP000553343"/>
    </source>
</evidence>
<proteinExistence type="predicted"/>
<dbReference type="AlphaFoldDB" id="A0A850T779"/>
<protein>
    <recommendedName>
        <fullName evidence="3">Flagellar hook-length control protein FliK</fullName>
    </recommendedName>
</protein>
<keyword evidence="2" id="KW-1185">Reference proteome</keyword>
<gene>
    <name evidence="1" type="ORF">HXW94_03620</name>
</gene>
<evidence type="ECO:0008006" key="3">
    <source>
        <dbReference type="Google" id="ProtNLM"/>
    </source>
</evidence>
<dbReference type="EMBL" id="JACADJ010000007">
    <property type="protein sequence ID" value="NWH04087.1"/>
    <property type="molecule type" value="Genomic_DNA"/>
</dbReference>
<dbReference type="RefSeq" id="WP_178365537.1">
    <property type="nucleotide sequence ID" value="NZ_JACADJ010000007.1"/>
</dbReference>
<dbReference type="Proteomes" id="UP000553343">
    <property type="component" value="Unassembled WGS sequence"/>
</dbReference>
<accession>A0A850T779</accession>
<reference evidence="1 2" key="1">
    <citation type="submission" date="2020-06" db="EMBL/GenBank/DDBJ databases">
        <title>High-quality draft genome of sulfate reducer Desulfobacter latus type strain AcrS2 isolated from marine sediment.</title>
        <authorList>
            <person name="Hoppe M."/>
            <person name="Larsen C.K."/>
            <person name="Marshall I.P.G."/>
            <person name="Schramm A."/>
            <person name="Marietou A.G."/>
        </authorList>
    </citation>
    <scope>NUCLEOTIDE SEQUENCE [LARGE SCALE GENOMIC DNA]</scope>
    <source>
        <strain evidence="1 2">AcRS2</strain>
    </source>
</reference>
<comment type="caution">
    <text evidence="1">The sequence shown here is derived from an EMBL/GenBank/DDBJ whole genome shotgun (WGS) entry which is preliminary data.</text>
</comment>
<evidence type="ECO:0000313" key="1">
    <source>
        <dbReference type="EMBL" id="NWH04087.1"/>
    </source>
</evidence>